<dbReference type="AlphaFoldDB" id="A0AAP5UYU4"/>
<dbReference type="Pfam" id="PF18897">
    <property type="entry name" value="Gp3-like"/>
    <property type="match status" value="1"/>
</dbReference>
<organism evidence="1 2">
    <name type="scientific">Paraburkholderia fungorum</name>
    <dbReference type="NCBI Taxonomy" id="134537"/>
    <lineage>
        <taxon>Bacteria</taxon>
        <taxon>Pseudomonadati</taxon>
        <taxon>Pseudomonadota</taxon>
        <taxon>Betaproteobacteria</taxon>
        <taxon>Burkholderiales</taxon>
        <taxon>Burkholderiaceae</taxon>
        <taxon>Paraburkholderia</taxon>
    </lineage>
</organism>
<comment type="caution">
    <text evidence="1">The sequence shown here is derived from an EMBL/GenBank/DDBJ whole genome shotgun (WGS) entry which is preliminary data.</text>
</comment>
<sequence>MNAVVNLVNGPARSVVEERALRPPVIGHIRPGIKVLTAKARGNAQAVGIYNDMVSQGHPFDAIAKVIESKCNLKNALVPKNTAYFTCRRADFNNPDVADEILRLYGEDRGDGVKLYRFPVLFAFNDWMQNLPNQMTVYGTNGRKFFSQYERDGIRYCMTYAKIERDPRAQRTVRHFGGRTVIRRQDDAIPDGICDPEQCPQYQARHCNLSASFVFAVPDIKGLGLIELPTNSIYVLQKAYSAMQTVQLARGKLTGTRFWITKREFDITRINEHGEAVRASQMLTVLDADIDIGALLDAADDAPSALETASRAVALIEAGGNVVRLGGEVDVAISNAVAEAAVTDASCDTEAGVDAGATQAGESGAAAAVSTTSTTSTASAAVGQGSGATTGPLLQHVLAAQPATAGPTETLADKRDRMSDLLQRLGLSAEDRKQDFRIYAHTKFGRGWTDREKDVDQMNERLTRALTDVAELNRVIEAATLAVLFN</sequence>
<protein>
    <submittedName>
        <fullName evidence="1">Uncharacterized protein</fullName>
    </submittedName>
</protein>
<proteinExistence type="predicted"/>
<gene>
    <name evidence="1" type="ORF">ParKJ_40990</name>
</gene>
<dbReference type="RefSeq" id="WP_315697743.1">
    <property type="nucleotide sequence ID" value="NZ_JANSLM010000029.1"/>
</dbReference>
<reference evidence="1" key="1">
    <citation type="submission" date="2022-08" db="EMBL/GenBank/DDBJ databases">
        <authorList>
            <person name="Kim S.-J."/>
        </authorList>
    </citation>
    <scope>NUCLEOTIDE SEQUENCE</scope>
    <source>
        <strain evidence="1">KJ</strain>
    </source>
</reference>
<evidence type="ECO:0000313" key="1">
    <source>
        <dbReference type="EMBL" id="MDT8843778.1"/>
    </source>
</evidence>
<name>A0AAP5UYU4_9BURK</name>
<evidence type="ECO:0000313" key="2">
    <source>
        <dbReference type="Proteomes" id="UP001246473"/>
    </source>
</evidence>
<dbReference type="Proteomes" id="UP001246473">
    <property type="component" value="Unassembled WGS sequence"/>
</dbReference>
<dbReference type="EMBL" id="JANSLM010000029">
    <property type="protein sequence ID" value="MDT8843778.1"/>
    <property type="molecule type" value="Genomic_DNA"/>
</dbReference>
<accession>A0AAP5UYU4</accession>
<dbReference type="InterPro" id="IPR043991">
    <property type="entry name" value="Gp3-like"/>
</dbReference>